<proteinExistence type="predicted"/>
<evidence type="ECO:0000313" key="1">
    <source>
        <dbReference type="EMBL" id="SCL74136.1"/>
    </source>
</evidence>
<accession>A0A1C6W6H5</accession>
<gene>
    <name evidence="1" type="ORF">GA0070608_6461</name>
</gene>
<dbReference type="Proteomes" id="UP000199343">
    <property type="component" value="Unassembled WGS sequence"/>
</dbReference>
<reference evidence="1 2" key="1">
    <citation type="submission" date="2016-06" db="EMBL/GenBank/DDBJ databases">
        <authorList>
            <person name="Kjaerup R.B."/>
            <person name="Dalgaard T.S."/>
            <person name="Juul-Madsen H.R."/>
        </authorList>
    </citation>
    <scope>NUCLEOTIDE SEQUENCE [LARGE SCALE GENOMIC DNA]</scope>
    <source>
        <strain evidence="1 2">DSM 43363</strain>
    </source>
</reference>
<protein>
    <submittedName>
        <fullName evidence="1">Uncharacterized protein</fullName>
    </submittedName>
</protein>
<dbReference type="RefSeq" id="WP_091634004.1">
    <property type="nucleotide sequence ID" value="NZ_FMIC01000002.1"/>
</dbReference>
<sequence length="75" mass="8548">MSATDDETSHLRIPTEIQDFVAAGKLTIHAAWLYGLLLRHINYTRGDAHVWPSRSNLAKRMQFKNTRRLTAISPS</sequence>
<organism evidence="1 2">
    <name type="scientific">Micromonospora peucetia</name>
    <dbReference type="NCBI Taxonomy" id="47871"/>
    <lineage>
        <taxon>Bacteria</taxon>
        <taxon>Bacillati</taxon>
        <taxon>Actinomycetota</taxon>
        <taxon>Actinomycetes</taxon>
        <taxon>Micromonosporales</taxon>
        <taxon>Micromonosporaceae</taxon>
        <taxon>Micromonospora</taxon>
    </lineage>
</organism>
<dbReference type="AlphaFoldDB" id="A0A1C6W6H5"/>
<evidence type="ECO:0000313" key="2">
    <source>
        <dbReference type="Proteomes" id="UP000199343"/>
    </source>
</evidence>
<name>A0A1C6W6H5_9ACTN</name>
<dbReference type="EMBL" id="FMIC01000002">
    <property type="protein sequence ID" value="SCL74136.1"/>
    <property type="molecule type" value="Genomic_DNA"/>
</dbReference>